<feature type="compositionally biased region" description="Gly residues" evidence="5">
    <location>
        <begin position="85"/>
        <end position="109"/>
    </location>
</feature>
<gene>
    <name evidence="6" type="ORF">AKAME5_002536600</name>
</gene>
<dbReference type="GO" id="GO:0008331">
    <property type="term" value="F:high voltage-gated calcium channel activity"/>
    <property type="evidence" value="ECO:0007669"/>
    <property type="project" value="TreeGrafter"/>
</dbReference>
<evidence type="ECO:0000256" key="1">
    <source>
        <dbReference type="ARBA" id="ARBA00022448"/>
    </source>
</evidence>
<dbReference type="EMBL" id="BRZM01001961">
    <property type="protein sequence ID" value="GLD74039.1"/>
    <property type="molecule type" value="Genomic_DNA"/>
</dbReference>
<dbReference type="PANTHER" id="PTHR45628">
    <property type="entry name" value="VOLTAGE-DEPENDENT CALCIUM CHANNEL TYPE A SUBUNIT ALPHA-1"/>
    <property type="match status" value="1"/>
</dbReference>
<keyword evidence="1" id="KW-0813">Transport</keyword>
<name>A0AAD3RKQ6_LATJO</name>
<keyword evidence="2" id="KW-0851">Voltage-gated channel</keyword>
<evidence type="ECO:0000313" key="6">
    <source>
        <dbReference type="EMBL" id="GLD74039.1"/>
    </source>
</evidence>
<dbReference type="AlphaFoldDB" id="A0AAD3RKQ6"/>
<evidence type="ECO:0000256" key="2">
    <source>
        <dbReference type="ARBA" id="ARBA00022882"/>
    </source>
</evidence>
<evidence type="ECO:0000256" key="3">
    <source>
        <dbReference type="ARBA" id="ARBA00023065"/>
    </source>
</evidence>
<evidence type="ECO:0000313" key="7">
    <source>
        <dbReference type="Proteomes" id="UP001279410"/>
    </source>
</evidence>
<dbReference type="GO" id="GO:0005891">
    <property type="term" value="C:voltage-gated calcium channel complex"/>
    <property type="evidence" value="ECO:0007669"/>
    <property type="project" value="TreeGrafter"/>
</dbReference>
<protein>
    <submittedName>
        <fullName evidence="6">Voltage-dependent T-type calcium channel subunit alpha-1H</fullName>
    </submittedName>
</protein>
<proteinExistence type="predicted"/>
<keyword evidence="3" id="KW-0406">Ion transport</keyword>
<comment type="caution">
    <text evidence="6">The sequence shown here is derived from an EMBL/GenBank/DDBJ whole genome shotgun (WGS) entry which is preliminary data.</text>
</comment>
<sequence length="345" mass="37874">MINLCLVVIATQFSETKQRENALMREQRARYMSNDSTLASYSEPGSCYEEMLRYISHLYRKLTRRLQRIYSGWHSKRRKKVNPNGSGGGSNGGGNGHGHGSSRGCGGSGPNSALWLRPIHNLLQHHQHQHCRLSNGGQHTISVGTAEHMDGEGGVGGGEELEMKSLPIRRGSTNGNNSGGGGSGNPSVVTHGMGALLGRLNGGMNYPTILPSFVCSYSSKTPPPHSQQCRPSPEQHPPNHPASEHTETLNKLYQLMGQHSRQRLLYQLAGVVPSPLLLELLSCPLCARSLETLELELGDLEGGRGEADGLHDFPQGRSERWRVGQAEVWVQKRRPVQAWVNFREN</sequence>
<feature type="region of interest" description="Disordered" evidence="5">
    <location>
        <begin position="73"/>
        <end position="109"/>
    </location>
</feature>
<keyword evidence="4" id="KW-0407">Ion channel</keyword>
<dbReference type="InterPro" id="IPR050599">
    <property type="entry name" value="VDCC_alpha-1_subunit"/>
</dbReference>
<feature type="compositionally biased region" description="Polar residues" evidence="5">
    <location>
        <begin position="220"/>
        <end position="230"/>
    </location>
</feature>
<reference evidence="6" key="1">
    <citation type="submission" date="2022-08" db="EMBL/GenBank/DDBJ databases">
        <title>Genome sequencing of akame (Lates japonicus).</title>
        <authorList>
            <person name="Hashiguchi Y."/>
            <person name="Takahashi H."/>
        </authorList>
    </citation>
    <scope>NUCLEOTIDE SEQUENCE</scope>
    <source>
        <strain evidence="6">Kochi</strain>
    </source>
</reference>
<dbReference type="Proteomes" id="UP001279410">
    <property type="component" value="Unassembled WGS sequence"/>
</dbReference>
<evidence type="ECO:0000256" key="5">
    <source>
        <dbReference type="SAM" id="MobiDB-lite"/>
    </source>
</evidence>
<dbReference type="GO" id="GO:0098703">
    <property type="term" value="P:calcium ion import across plasma membrane"/>
    <property type="evidence" value="ECO:0007669"/>
    <property type="project" value="TreeGrafter"/>
</dbReference>
<dbReference type="PANTHER" id="PTHR45628:SF37">
    <property type="entry name" value="VOLTAGE-DEPENDENT T-TYPE CALCIUM CHANNEL SUBUNIT ALPHA-1H"/>
    <property type="match status" value="1"/>
</dbReference>
<feature type="region of interest" description="Disordered" evidence="5">
    <location>
        <begin position="220"/>
        <end position="245"/>
    </location>
</feature>
<evidence type="ECO:0000256" key="4">
    <source>
        <dbReference type="ARBA" id="ARBA00023303"/>
    </source>
</evidence>
<accession>A0AAD3RKQ6</accession>
<keyword evidence="7" id="KW-1185">Reference proteome</keyword>
<organism evidence="6 7">
    <name type="scientific">Lates japonicus</name>
    <name type="common">Japanese lates</name>
    <dbReference type="NCBI Taxonomy" id="270547"/>
    <lineage>
        <taxon>Eukaryota</taxon>
        <taxon>Metazoa</taxon>
        <taxon>Chordata</taxon>
        <taxon>Craniata</taxon>
        <taxon>Vertebrata</taxon>
        <taxon>Euteleostomi</taxon>
        <taxon>Actinopterygii</taxon>
        <taxon>Neopterygii</taxon>
        <taxon>Teleostei</taxon>
        <taxon>Neoteleostei</taxon>
        <taxon>Acanthomorphata</taxon>
        <taxon>Carangaria</taxon>
        <taxon>Carangaria incertae sedis</taxon>
        <taxon>Centropomidae</taxon>
        <taxon>Lates</taxon>
    </lineage>
</organism>